<evidence type="ECO:0000313" key="2">
    <source>
        <dbReference type="EMBL" id="KDO36219.1"/>
    </source>
</evidence>
<feature type="compositionally biased region" description="Low complexity" evidence="1">
    <location>
        <begin position="80"/>
        <end position="89"/>
    </location>
</feature>
<organism evidence="2 3">
    <name type="scientific">Citrus sinensis</name>
    <name type="common">Sweet orange</name>
    <name type="synonym">Citrus aurantium var. sinensis</name>
    <dbReference type="NCBI Taxonomy" id="2711"/>
    <lineage>
        <taxon>Eukaryota</taxon>
        <taxon>Viridiplantae</taxon>
        <taxon>Streptophyta</taxon>
        <taxon>Embryophyta</taxon>
        <taxon>Tracheophyta</taxon>
        <taxon>Spermatophyta</taxon>
        <taxon>Magnoliopsida</taxon>
        <taxon>eudicotyledons</taxon>
        <taxon>Gunneridae</taxon>
        <taxon>Pentapetalae</taxon>
        <taxon>rosids</taxon>
        <taxon>malvids</taxon>
        <taxon>Sapindales</taxon>
        <taxon>Rutaceae</taxon>
        <taxon>Aurantioideae</taxon>
        <taxon>Citrus</taxon>
    </lineage>
</organism>
<feature type="compositionally biased region" description="Polar residues" evidence="1">
    <location>
        <begin position="23"/>
        <end position="42"/>
    </location>
</feature>
<name>A0A067CZW5_CITSI</name>
<feature type="region of interest" description="Disordered" evidence="1">
    <location>
        <begin position="23"/>
        <end position="109"/>
    </location>
</feature>
<feature type="compositionally biased region" description="Polar residues" evidence="1">
    <location>
        <begin position="92"/>
        <end position="102"/>
    </location>
</feature>
<dbReference type="AlphaFoldDB" id="A0A067CZW5"/>
<accession>A0A067CZW5</accession>
<sequence>MGLEAFVAVLVLRGFEFGILGDTTHQLPTVPRQPTATPSVLTRSHHHRRSSQAQHAAPRVASPAPSRQPASHGSREHQYALNLAPAAAAHGCQQQRTHSALNTPCPRDL</sequence>
<dbReference type="EMBL" id="KK795343">
    <property type="protein sequence ID" value="KDO36219.1"/>
    <property type="molecule type" value="Genomic_DNA"/>
</dbReference>
<gene>
    <name evidence="2" type="ORF">CISIN_1g033905mg</name>
</gene>
<dbReference type="Proteomes" id="UP000027120">
    <property type="component" value="Unassembled WGS sequence"/>
</dbReference>
<keyword evidence="3" id="KW-1185">Reference proteome</keyword>
<reference evidence="2 3" key="1">
    <citation type="submission" date="2014-04" db="EMBL/GenBank/DDBJ databases">
        <authorList>
            <consortium name="International Citrus Genome Consortium"/>
            <person name="Gmitter F."/>
            <person name="Chen C."/>
            <person name="Farmerie W."/>
            <person name="Harkins T."/>
            <person name="Desany B."/>
            <person name="Mohiuddin M."/>
            <person name="Kodira C."/>
            <person name="Borodovsky M."/>
            <person name="Lomsadze A."/>
            <person name="Burns P."/>
            <person name="Jenkins J."/>
            <person name="Prochnik S."/>
            <person name="Shu S."/>
            <person name="Chapman J."/>
            <person name="Pitluck S."/>
            <person name="Schmutz J."/>
            <person name="Rokhsar D."/>
        </authorList>
    </citation>
    <scope>NUCLEOTIDE SEQUENCE</scope>
</reference>
<feature type="compositionally biased region" description="Low complexity" evidence="1">
    <location>
        <begin position="51"/>
        <end position="71"/>
    </location>
</feature>
<protein>
    <submittedName>
        <fullName evidence="2">Uncharacterized protein</fullName>
    </submittedName>
</protein>
<evidence type="ECO:0000256" key="1">
    <source>
        <dbReference type="SAM" id="MobiDB-lite"/>
    </source>
</evidence>
<proteinExistence type="predicted"/>
<evidence type="ECO:0000313" key="3">
    <source>
        <dbReference type="Proteomes" id="UP000027120"/>
    </source>
</evidence>